<dbReference type="EMBL" id="MFNF01000042">
    <property type="protein sequence ID" value="OGH00793.1"/>
    <property type="molecule type" value="Genomic_DNA"/>
</dbReference>
<name>A0A1F6GRL4_9PROT</name>
<reference evidence="1 2" key="1">
    <citation type="journal article" date="2016" name="Nat. Commun.">
        <title>Thousands of microbial genomes shed light on interconnected biogeochemical processes in an aquifer system.</title>
        <authorList>
            <person name="Anantharaman K."/>
            <person name="Brown C.T."/>
            <person name="Hug L.A."/>
            <person name="Sharon I."/>
            <person name="Castelle C.J."/>
            <person name="Probst A.J."/>
            <person name="Thomas B.C."/>
            <person name="Singh A."/>
            <person name="Wilkins M.J."/>
            <person name="Karaoz U."/>
            <person name="Brodie E.L."/>
            <person name="Williams K.H."/>
            <person name="Hubbard S.S."/>
            <person name="Banfield J.F."/>
        </authorList>
    </citation>
    <scope>NUCLEOTIDE SEQUENCE [LARGE SCALE GENOMIC DNA]</scope>
</reference>
<proteinExistence type="predicted"/>
<accession>A0A1F6GRL4</accession>
<dbReference type="Proteomes" id="UP000177583">
    <property type="component" value="Unassembled WGS sequence"/>
</dbReference>
<organism evidence="1 2">
    <name type="scientific">Candidatus Lambdaproteobacteria bacterium RIFOXYD2_FULL_56_26</name>
    <dbReference type="NCBI Taxonomy" id="1817773"/>
    <lineage>
        <taxon>Bacteria</taxon>
        <taxon>Pseudomonadati</taxon>
        <taxon>Pseudomonadota</taxon>
        <taxon>Candidatus Lambdaproteobacteria</taxon>
    </lineage>
</organism>
<sequence>MIQTELEAAGLSRVSLSLSLEITTPVAPPRALVLHYPFGHPLGEVGNLAQQEQIFWDALGLLEEPEGPVLVESPYLWRRTLFPLKQT</sequence>
<dbReference type="AlphaFoldDB" id="A0A1F6GRL4"/>
<protein>
    <submittedName>
        <fullName evidence="1">Uncharacterized protein</fullName>
    </submittedName>
</protein>
<gene>
    <name evidence="1" type="ORF">A2557_03725</name>
</gene>
<comment type="caution">
    <text evidence="1">The sequence shown here is derived from an EMBL/GenBank/DDBJ whole genome shotgun (WGS) entry which is preliminary data.</text>
</comment>
<evidence type="ECO:0000313" key="1">
    <source>
        <dbReference type="EMBL" id="OGH00793.1"/>
    </source>
</evidence>
<evidence type="ECO:0000313" key="2">
    <source>
        <dbReference type="Proteomes" id="UP000177583"/>
    </source>
</evidence>